<dbReference type="EMBL" id="SZVP01000019">
    <property type="protein sequence ID" value="TMM41999.1"/>
    <property type="molecule type" value="Genomic_DNA"/>
</dbReference>
<dbReference type="Proteomes" id="UP000307702">
    <property type="component" value="Unassembled WGS sequence"/>
</dbReference>
<dbReference type="Pfam" id="PF00126">
    <property type="entry name" value="HTH_1"/>
    <property type="match status" value="1"/>
</dbReference>
<gene>
    <name evidence="6" type="ORF">FCS21_14980</name>
</gene>
<dbReference type="InterPro" id="IPR036388">
    <property type="entry name" value="WH-like_DNA-bd_sf"/>
</dbReference>
<name>A0A8H2PKP6_9GAMM</name>
<sequence length="310" mass="34631">MDRIEAMRAFVAVVAEGSFSNAATSMQLSPQLVSKYVAKLEDQLGIRLLNRTTRKVSLTEAGTHYVQHAQQILLSIDEMDSQLGGLQQNPKGTLRISAPVSFALKHMAKLITDFQLQYPLVNIELQLNDRKIDIVDEGFDIALRIGNLKDSSLIAKYIAPIRVILCASPEYLKKHGTPKQPEDLKNHRYLHYNYSEIDSKDNIYQWLNAKNIDTRGGFDSNNGDILVEAAIAGAGLALQPTFIASNAISSGQLTQVLADFELKPLGLYAVYAHRKLLPSKVRCFIDFIENYYGSPPTWDQSLLNQTARSY</sequence>
<evidence type="ECO:0000259" key="5">
    <source>
        <dbReference type="PROSITE" id="PS50931"/>
    </source>
</evidence>
<dbReference type="PROSITE" id="PS50931">
    <property type="entry name" value="HTH_LYSR"/>
    <property type="match status" value="1"/>
</dbReference>
<reference evidence="6 7" key="1">
    <citation type="submission" date="2019-05" db="EMBL/GenBank/DDBJ databases">
        <title>Colwellia ponticola sp. nov., isolated from seawater.</title>
        <authorList>
            <person name="Yoon J.-H."/>
        </authorList>
    </citation>
    <scope>NUCLEOTIDE SEQUENCE [LARGE SCALE GENOMIC DNA]</scope>
    <source>
        <strain evidence="6 7">OISW-25</strain>
    </source>
</reference>
<dbReference type="PANTHER" id="PTHR30537:SF5">
    <property type="entry name" value="HTH-TYPE TRANSCRIPTIONAL ACTIVATOR TTDR-RELATED"/>
    <property type="match status" value="1"/>
</dbReference>
<dbReference type="OrthoDB" id="9786526at2"/>
<keyword evidence="7" id="KW-1185">Reference proteome</keyword>
<proteinExistence type="inferred from homology"/>
<comment type="similarity">
    <text evidence="1">Belongs to the LysR transcriptional regulatory family.</text>
</comment>
<organism evidence="6 7">
    <name type="scientific">Colwellia ponticola</name>
    <dbReference type="NCBI Taxonomy" id="2304625"/>
    <lineage>
        <taxon>Bacteria</taxon>
        <taxon>Pseudomonadati</taxon>
        <taxon>Pseudomonadota</taxon>
        <taxon>Gammaproteobacteria</taxon>
        <taxon>Alteromonadales</taxon>
        <taxon>Colwelliaceae</taxon>
        <taxon>Colwellia</taxon>
    </lineage>
</organism>
<evidence type="ECO:0000313" key="6">
    <source>
        <dbReference type="EMBL" id="TMM41999.1"/>
    </source>
</evidence>
<dbReference type="GO" id="GO:0003700">
    <property type="term" value="F:DNA-binding transcription factor activity"/>
    <property type="evidence" value="ECO:0007669"/>
    <property type="project" value="InterPro"/>
</dbReference>
<dbReference type="InterPro" id="IPR005119">
    <property type="entry name" value="LysR_subst-bd"/>
</dbReference>
<dbReference type="SUPFAM" id="SSF46785">
    <property type="entry name" value="Winged helix' DNA-binding domain"/>
    <property type="match status" value="1"/>
</dbReference>
<dbReference type="FunFam" id="1.10.10.10:FF:000001">
    <property type="entry name" value="LysR family transcriptional regulator"/>
    <property type="match status" value="1"/>
</dbReference>
<dbReference type="InterPro" id="IPR036390">
    <property type="entry name" value="WH_DNA-bd_sf"/>
</dbReference>
<dbReference type="CDD" id="cd08422">
    <property type="entry name" value="PBP2_CrgA_like"/>
    <property type="match status" value="1"/>
</dbReference>
<comment type="caution">
    <text evidence="6">The sequence shown here is derived from an EMBL/GenBank/DDBJ whole genome shotgun (WGS) entry which is preliminary data.</text>
</comment>
<keyword evidence="4" id="KW-0804">Transcription</keyword>
<dbReference type="Gene3D" id="1.10.10.10">
    <property type="entry name" value="Winged helix-like DNA-binding domain superfamily/Winged helix DNA-binding domain"/>
    <property type="match status" value="1"/>
</dbReference>
<evidence type="ECO:0000256" key="3">
    <source>
        <dbReference type="ARBA" id="ARBA00023125"/>
    </source>
</evidence>
<evidence type="ECO:0000256" key="2">
    <source>
        <dbReference type="ARBA" id="ARBA00023015"/>
    </source>
</evidence>
<dbReference type="PANTHER" id="PTHR30537">
    <property type="entry name" value="HTH-TYPE TRANSCRIPTIONAL REGULATOR"/>
    <property type="match status" value="1"/>
</dbReference>
<keyword evidence="3" id="KW-0238">DNA-binding</keyword>
<protein>
    <submittedName>
        <fullName evidence="6">LysR family transcriptional regulator</fullName>
    </submittedName>
</protein>
<dbReference type="Pfam" id="PF03466">
    <property type="entry name" value="LysR_substrate"/>
    <property type="match status" value="1"/>
</dbReference>
<feature type="domain" description="HTH lysR-type" evidence="5">
    <location>
        <begin position="1"/>
        <end position="59"/>
    </location>
</feature>
<keyword evidence="2" id="KW-0805">Transcription regulation</keyword>
<accession>A0A8H2PKP6</accession>
<dbReference type="Gene3D" id="3.40.190.290">
    <property type="match status" value="1"/>
</dbReference>
<dbReference type="SUPFAM" id="SSF53850">
    <property type="entry name" value="Periplasmic binding protein-like II"/>
    <property type="match status" value="1"/>
</dbReference>
<dbReference type="GO" id="GO:0043565">
    <property type="term" value="F:sequence-specific DNA binding"/>
    <property type="evidence" value="ECO:0007669"/>
    <property type="project" value="TreeGrafter"/>
</dbReference>
<dbReference type="InterPro" id="IPR000847">
    <property type="entry name" value="LysR_HTH_N"/>
</dbReference>
<dbReference type="RefSeq" id="WP_138624356.1">
    <property type="nucleotide sequence ID" value="NZ_SZVP01000019.1"/>
</dbReference>
<dbReference type="InterPro" id="IPR058163">
    <property type="entry name" value="LysR-type_TF_proteobact-type"/>
</dbReference>
<evidence type="ECO:0000256" key="4">
    <source>
        <dbReference type="ARBA" id="ARBA00023163"/>
    </source>
</evidence>
<dbReference type="GO" id="GO:0006351">
    <property type="term" value="P:DNA-templated transcription"/>
    <property type="evidence" value="ECO:0007669"/>
    <property type="project" value="TreeGrafter"/>
</dbReference>
<evidence type="ECO:0000313" key="7">
    <source>
        <dbReference type="Proteomes" id="UP000307702"/>
    </source>
</evidence>
<evidence type="ECO:0000256" key="1">
    <source>
        <dbReference type="ARBA" id="ARBA00009437"/>
    </source>
</evidence>
<dbReference type="FunFam" id="3.40.190.290:FF:000001">
    <property type="entry name" value="Transcriptional regulator, LysR family"/>
    <property type="match status" value="1"/>
</dbReference>
<dbReference type="AlphaFoldDB" id="A0A8H2PKP6"/>